<evidence type="ECO:0000313" key="2">
    <source>
        <dbReference type="EMBL" id="MBE1609239.1"/>
    </source>
</evidence>
<dbReference type="Pfam" id="PF05048">
    <property type="entry name" value="NosD"/>
    <property type="match status" value="1"/>
</dbReference>
<dbReference type="Gene3D" id="2.160.20.10">
    <property type="entry name" value="Single-stranded right-handed beta-helix, Pectin lyase-like"/>
    <property type="match status" value="1"/>
</dbReference>
<dbReference type="InterPro" id="IPR007742">
    <property type="entry name" value="NosD_dom"/>
</dbReference>
<dbReference type="SMART" id="SM00710">
    <property type="entry name" value="PbH1"/>
    <property type="match status" value="6"/>
</dbReference>
<dbReference type="Proteomes" id="UP000638648">
    <property type="component" value="Unassembled WGS sequence"/>
</dbReference>
<dbReference type="RefSeq" id="WP_192752849.1">
    <property type="nucleotide sequence ID" value="NZ_BAABJL010000142.1"/>
</dbReference>
<evidence type="ECO:0000313" key="3">
    <source>
        <dbReference type="Proteomes" id="UP000638648"/>
    </source>
</evidence>
<name>A0A927MZK2_9ACTN</name>
<comment type="caution">
    <text evidence="2">The sequence shown here is derived from an EMBL/GenBank/DDBJ whole genome shotgun (WGS) entry which is preliminary data.</text>
</comment>
<proteinExistence type="predicted"/>
<reference evidence="2" key="1">
    <citation type="submission" date="2020-10" db="EMBL/GenBank/DDBJ databases">
        <title>Sequencing the genomes of 1000 actinobacteria strains.</title>
        <authorList>
            <person name="Klenk H.-P."/>
        </authorList>
    </citation>
    <scope>NUCLEOTIDE SEQUENCE</scope>
    <source>
        <strain evidence="2">DSM 45354</strain>
    </source>
</reference>
<keyword evidence="3" id="KW-1185">Reference proteome</keyword>
<organism evidence="2 3">
    <name type="scientific">Actinopolymorpha pittospori</name>
    <dbReference type="NCBI Taxonomy" id="648752"/>
    <lineage>
        <taxon>Bacteria</taxon>
        <taxon>Bacillati</taxon>
        <taxon>Actinomycetota</taxon>
        <taxon>Actinomycetes</taxon>
        <taxon>Propionibacteriales</taxon>
        <taxon>Actinopolymorphaceae</taxon>
        <taxon>Actinopolymorpha</taxon>
    </lineage>
</organism>
<dbReference type="AlphaFoldDB" id="A0A927MZK2"/>
<gene>
    <name evidence="2" type="ORF">HEB94_006087</name>
</gene>
<dbReference type="InterPro" id="IPR011050">
    <property type="entry name" value="Pectin_lyase_fold/virulence"/>
</dbReference>
<protein>
    <recommendedName>
        <fullName evidence="1">Periplasmic copper-binding protein NosD beta helix domain-containing protein</fullName>
    </recommendedName>
</protein>
<feature type="domain" description="Periplasmic copper-binding protein NosD beta helix" evidence="1">
    <location>
        <begin position="158"/>
        <end position="252"/>
    </location>
</feature>
<accession>A0A927MZK2</accession>
<dbReference type="EMBL" id="JADBEM010000001">
    <property type="protein sequence ID" value="MBE1609239.1"/>
    <property type="molecule type" value="Genomic_DNA"/>
</dbReference>
<dbReference type="InterPro" id="IPR006626">
    <property type="entry name" value="PbH1"/>
</dbReference>
<dbReference type="InterPro" id="IPR012334">
    <property type="entry name" value="Pectin_lyas_fold"/>
</dbReference>
<evidence type="ECO:0000259" key="1">
    <source>
        <dbReference type="Pfam" id="PF05048"/>
    </source>
</evidence>
<dbReference type="SUPFAM" id="SSF51126">
    <property type="entry name" value="Pectin lyase-like"/>
    <property type="match status" value="1"/>
</dbReference>
<sequence>MFSLAVALVWSLSATHPREAEATKIEAKCSNSSSDAGMINAAISGSEVGDEIVIDGPCRIDQTIKLLGNRSYRGESRTGTVLRQADGADLKAILASDSYLDNSVTTGTPVSVRQLTLDGNRANNTAATAGFIVRSWQTVIDDLQIRSMGGNGIWFSNRSANGTLLTNTSVNGQITNNFVTDSGGHGIYVDDPGNSLTDWNLSGNWIASSGLDGIHLDNAAGWVVRNNHVYGVPGHAIYANRLWGTSITDNYIEDFGGSAQAGVWYGIRATVQGGAASTISDNKVFNLGGESNAASTYRYIGISKVNYGSGVVSVTGNAIRGGDPRRGTGLYYARGTGESLMVSSTGNIVTDVLRQVQTEGSHVIVTVGR</sequence>